<dbReference type="PRINTS" id="PR01994">
    <property type="entry name" value="ANTIREPRESSR"/>
</dbReference>
<name>A0ABR8RPD2_9CELL</name>
<dbReference type="Proteomes" id="UP000641803">
    <property type="component" value="Unassembled WGS sequence"/>
</dbReference>
<sequence length="258" mass="28950">MNNLIHIPFRDSEVLAVNVDGKPHVILKPFVESIGLDFEPQRKKLAGKSWACTSLVEVQMPGDRQVRQVVATDVRTALMLLATIDERRVAETARPLLVAYQSEVADAIEAYWTKGGAINPRASEDQIDALVRRARVQMEVIATARGIIDDHYLEAKGRLVLAQAMGEEPELDPTTLPMDVTSYLRDRKVNRVLIAKHCGGFGKRLRALYIAEHGHEPKKVPREVNGTFQQVNGYTKRDENLFDRVFAIMRADLEGVRA</sequence>
<organism evidence="2 3">
    <name type="scientific">Oerskovia rustica</name>
    <dbReference type="NCBI Taxonomy" id="2762237"/>
    <lineage>
        <taxon>Bacteria</taxon>
        <taxon>Bacillati</taxon>
        <taxon>Actinomycetota</taxon>
        <taxon>Actinomycetes</taxon>
        <taxon>Micrococcales</taxon>
        <taxon>Cellulomonadaceae</taxon>
        <taxon>Oerskovia</taxon>
    </lineage>
</organism>
<proteinExistence type="predicted"/>
<protein>
    <submittedName>
        <fullName evidence="2">Phage antirepressor</fullName>
    </submittedName>
</protein>
<keyword evidence="3" id="KW-1185">Reference proteome</keyword>
<dbReference type="RefSeq" id="WP_191795034.1">
    <property type="nucleotide sequence ID" value="NZ_JACSQQ010000005.1"/>
</dbReference>
<accession>A0ABR8RPD2</accession>
<dbReference type="EMBL" id="JACSQQ010000005">
    <property type="protein sequence ID" value="MBD7949628.1"/>
    <property type="molecule type" value="Genomic_DNA"/>
</dbReference>
<evidence type="ECO:0000313" key="3">
    <source>
        <dbReference type="Proteomes" id="UP000641803"/>
    </source>
</evidence>
<evidence type="ECO:0000259" key="1">
    <source>
        <dbReference type="Pfam" id="PF10547"/>
    </source>
</evidence>
<evidence type="ECO:0000313" key="2">
    <source>
        <dbReference type="EMBL" id="MBD7949628.1"/>
    </source>
</evidence>
<dbReference type="InterPro" id="IPR018875">
    <property type="entry name" value="Antirepressor_Ant_N"/>
</dbReference>
<reference evidence="2 3" key="1">
    <citation type="submission" date="2020-08" db="EMBL/GenBank/DDBJ databases">
        <title>A Genomic Blueprint of the Chicken Gut Microbiome.</title>
        <authorList>
            <person name="Gilroy R."/>
            <person name="Ravi A."/>
            <person name="Getino M."/>
            <person name="Pursley I."/>
            <person name="Horton D.L."/>
            <person name="Alikhan N.-F."/>
            <person name="Baker D."/>
            <person name="Gharbi K."/>
            <person name="Hall N."/>
            <person name="Watson M."/>
            <person name="Adriaenssens E.M."/>
            <person name="Foster-Nyarko E."/>
            <person name="Jarju S."/>
            <person name="Secka A."/>
            <person name="Antonio M."/>
            <person name="Oren A."/>
            <person name="Chaudhuri R."/>
            <person name="La Ragione R.M."/>
            <person name="Hildebrand F."/>
            <person name="Pallen M.J."/>
        </authorList>
    </citation>
    <scope>NUCLEOTIDE SEQUENCE [LARGE SCALE GENOMIC DNA]</scope>
    <source>
        <strain evidence="2 3">Sa4CUA1</strain>
    </source>
</reference>
<dbReference type="Pfam" id="PF10547">
    <property type="entry name" value="P22_AR_N"/>
    <property type="match status" value="1"/>
</dbReference>
<gene>
    <name evidence="2" type="ORF">H9652_04290</name>
</gene>
<comment type="caution">
    <text evidence="2">The sequence shown here is derived from an EMBL/GenBank/DDBJ whole genome shotgun (WGS) entry which is preliminary data.</text>
</comment>
<feature type="domain" description="Antirepressor protein ant N-terminal" evidence="1">
    <location>
        <begin position="6"/>
        <end position="117"/>
    </location>
</feature>